<evidence type="ECO:0000313" key="6">
    <source>
        <dbReference type="Proteomes" id="UP000237105"/>
    </source>
</evidence>
<dbReference type="SMART" id="SM00108">
    <property type="entry name" value="B_lectin"/>
    <property type="match status" value="1"/>
</dbReference>
<dbReference type="AlphaFoldDB" id="A0A2P5E4P0"/>
<dbReference type="Gene3D" id="2.90.10.10">
    <property type="entry name" value="Bulb-type lectin domain"/>
    <property type="match status" value="1"/>
</dbReference>
<dbReference type="Pfam" id="PF01453">
    <property type="entry name" value="B_lectin"/>
    <property type="match status" value="1"/>
</dbReference>
<proteinExistence type="predicted"/>
<accession>A0A2P5E4P0</accession>
<evidence type="ECO:0000259" key="4">
    <source>
        <dbReference type="PROSITE" id="PS50927"/>
    </source>
</evidence>
<dbReference type="PANTHER" id="PTHR32444">
    <property type="entry name" value="BULB-TYPE LECTIN DOMAIN-CONTAINING PROTEIN"/>
    <property type="match status" value="1"/>
</dbReference>
<evidence type="ECO:0000256" key="2">
    <source>
        <dbReference type="ARBA" id="ARBA00023157"/>
    </source>
</evidence>
<dbReference type="PROSITE" id="PS50927">
    <property type="entry name" value="BULB_LECTIN"/>
    <property type="match status" value="1"/>
</dbReference>
<keyword evidence="2" id="KW-1015">Disulfide bond</keyword>
<dbReference type="GO" id="GO:0048544">
    <property type="term" value="P:recognition of pollen"/>
    <property type="evidence" value="ECO:0007669"/>
    <property type="project" value="InterPro"/>
</dbReference>
<keyword evidence="6" id="KW-1185">Reference proteome</keyword>
<comment type="caution">
    <text evidence="5">The sequence shown here is derived from an EMBL/GenBank/DDBJ whole genome shotgun (WGS) entry which is preliminary data.</text>
</comment>
<feature type="domain" description="Bulb-type lectin" evidence="4">
    <location>
        <begin position="4"/>
        <end position="133"/>
    </location>
</feature>
<sequence length="329" mass="37097">MRYGDLVRDDKNRQSTLVLAGGMFELGFFTPSHSTDGRQYVGIWYHKLSPRTVVWVANRKRLVVNSRSRGIVFGITEDGNLKVFDSTSGTGEPYWSSELENCSSSSNRTMMLLDSGNLVLTELGTTTLWESFGALTNTFLPEMKMDENLMLTSWRDKNDPRPGVFSSDYKMPNVIVNFLSNFTEDRNINNIAGINRILSNFTEGPKCINIAGINSSELQPRSNFSYTRLVILSTGKIRYENWDKVWNLIWSEPRDMCSKFNVCGEFGSCNNGNKTVAWKCLPRFKPSFENKGNSEDFSDGCTRGLKLCDGKKLHILELENGENGCGARS</sequence>
<keyword evidence="3" id="KW-0325">Glycoprotein</keyword>
<dbReference type="InterPro" id="IPR001480">
    <property type="entry name" value="Bulb-type_lectin_dom"/>
</dbReference>
<dbReference type="Proteomes" id="UP000237105">
    <property type="component" value="Unassembled WGS sequence"/>
</dbReference>
<dbReference type="EMBL" id="JXTB01000001">
    <property type="protein sequence ID" value="PON80489.1"/>
    <property type="molecule type" value="Genomic_DNA"/>
</dbReference>
<dbReference type="Pfam" id="PF00954">
    <property type="entry name" value="S_locus_glycop"/>
    <property type="match status" value="1"/>
</dbReference>
<dbReference type="InterPro" id="IPR000858">
    <property type="entry name" value="S_locus_glycoprot_dom"/>
</dbReference>
<organism evidence="5 6">
    <name type="scientific">Parasponia andersonii</name>
    <name type="common">Sponia andersonii</name>
    <dbReference type="NCBI Taxonomy" id="3476"/>
    <lineage>
        <taxon>Eukaryota</taxon>
        <taxon>Viridiplantae</taxon>
        <taxon>Streptophyta</taxon>
        <taxon>Embryophyta</taxon>
        <taxon>Tracheophyta</taxon>
        <taxon>Spermatophyta</taxon>
        <taxon>Magnoliopsida</taxon>
        <taxon>eudicotyledons</taxon>
        <taxon>Gunneridae</taxon>
        <taxon>Pentapetalae</taxon>
        <taxon>rosids</taxon>
        <taxon>fabids</taxon>
        <taxon>Rosales</taxon>
        <taxon>Cannabaceae</taxon>
        <taxon>Parasponia</taxon>
    </lineage>
</organism>
<reference evidence="6" key="1">
    <citation type="submission" date="2016-06" db="EMBL/GenBank/DDBJ databases">
        <title>Parallel loss of symbiosis genes in relatives of nitrogen-fixing non-legume Parasponia.</title>
        <authorList>
            <person name="Van Velzen R."/>
            <person name="Holmer R."/>
            <person name="Bu F."/>
            <person name="Rutten L."/>
            <person name="Van Zeijl A."/>
            <person name="Liu W."/>
            <person name="Santuari L."/>
            <person name="Cao Q."/>
            <person name="Sharma T."/>
            <person name="Shen D."/>
            <person name="Roswanjaya Y."/>
            <person name="Wardhani T."/>
            <person name="Kalhor M.S."/>
            <person name="Jansen J."/>
            <person name="Van den Hoogen J."/>
            <person name="Gungor B."/>
            <person name="Hartog M."/>
            <person name="Hontelez J."/>
            <person name="Verver J."/>
            <person name="Yang W.-C."/>
            <person name="Schijlen E."/>
            <person name="Repin R."/>
            <person name="Schilthuizen M."/>
            <person name="Schranz E."/>
            <person name="Heidstra R."/>
            <person name="Miyata K."/>
            <person name="Fedorova E."/>
            <person name="Kohlen W."/>
            <person name="Bisseling T."/>
            <person name="Smit S."/>
            <person name="Geurts R."/>
        </authorList>
    </citation>
    <scope>NUCLEOTIDE SEQUENCE [LARGE SCALE GENOMIC DNA]</scope>
    <source>
        <strain evidence="6">cv. WU1-14</strain>
    </source>
</reference>
<evidence type="ECO:0000256" key="1">
    <source>
        <dbReference type="ARBA" id="ARBA00022729"/>
    </source>
</evidence>
<gene>
    <name evidence="5" type="ORF">PanWU01x14_000450</name>
</gene>
<evidence type="ECO:0000256" key="3">
    <source>
        <dbReference type="ARBA" id="ARBA00023180"/>
    </source>
</evidence>
<dbReference type="InterPro" id="IPR036426">
    <property type="entry name" value="Bulb-type_lectin_dom_sf"/>
</dbReference>
<dbReference type="STRING" id="3476.A0A2P5E4P0"/>
<dbReference type="PANTHER" id="PTHR32444:SF235">
    <property type="entry name" value="OS01G0783900 PROTEIN"/>
    <property type="match status" value="1"/>
</dbReference>
<protein>
    <submittedName>
        <fullName evidence="5">S-locus glycoprotein</fullName>
    </submittedName>
</protein>
<keyword evidence="1" id="KW-0732">Signal</keyword>
<name>A0A2P5E4P0_PARAD</name>
<evidence type="ECO:0000313" key="5">
    <source>
        <dbReference type="EMBL" id="PON80489.1"/>
    </source>
</evidence>
<dbReference type="SUPFAM" id="SSF51110">
    <property type="entry name" value="alpha-D-mannose-specific plant lectins"/>
    <property type="match status" value="1"/>
</dbReference>
<dbReference type="CDD" id="cd00028">
    <property type="entry name" value="B_lectin"/>
    <property type="match status" value="1"/>
</dbReference>
<dbReference type="OrthoDB" id="1741851at2759"/>